<evidence type="ECO:0000313" key="1">
    <source>
        <dbReference type="EMBL" id="ASP23429.1"/>
    </source>
</evidence>
<evidence type="ECO:0008006" key="3">
    <source>
        <dbReference type="Google" id="ProtNLM"/>
    </source>
</evidence>
<name>A0A222EB54_9RHOB</name>
<dbReference type="AlphaFoldDB" id="A0A222EB54"/>
<accession>A0A222EB54</accession>
<protein>
    <recommendedName>
        <fullName evidence="3">Lipoprotein</fullName>
    </recommendedName>
</protein>
<dbReference type="PROSITE" id="PS51257">
    <property type="entry name" value="PROKAR_LIPOPROTEIN"/>
    <property type="match status" value="1"/>
</dbReference>
<keyword evidence="1" id="KW-0614">Plasmid</keyword>
<gene>
    <name evidence="1" type="ORF">ANTHELSMS3_05046</name>
</gene>
<evidence type="ECO:0000313" key="2">
    <source>
        <dbReference type="Proteomes" id="UP000203589"/>
    </source>
</evidence>
<keyword evidence="2" id="KW-1185">Reference proteome</keyword>
<organism evidence="1 2">
    <name type="scientific">Antarctobacter heliothermus</name>
    <dbReference type="NCBI Taxonomy" id="74033"/>
    <lineage>
        <taxon>Bacteria</taxon>
        <taxon>Pseudomonadati</taxon>
        <taxon>Pseudomonadota</taxon>
        <taxon>Alphaproteobacteria</taxon>
        <taxon>Rhodobacterales</taxon>
        <taxon>Roseobacteraceae</taxon>
        <taxon>Antarctobacter</taxon>
    </lineage>
</organism>
<geneLocation type="plasmid" evidence="2">
    <name>psms3-1</name>
</geneLocation>
<dbReference type="KEGG" id="aht:ANTHELSMS3_05046"/>
<reference evidence="1 2" key="1">
    <citation type="submission" date="2017-07" db="EMBL/GenBank/DDBJ databases">
        <title>Genome Sequence of Antarctobacter heliothermus Strain SMS3 Isolated from a culture of the Diatom Skeletonema marinoi.</title>
        <authorList>
            <person name="Topel M."/>
            <person name="Pinder M.I.M."/>
            <person name="Johansson O.N."/>
            <person name="Kourtchenko O."/>
            <person name="Godhe A."/>
            <person name="Clarke A.K."/>
        </authorList>
    </citation>
    <scope>NUCLEOTIDE SEQUENCE [LARGE SCALE GENOMIC DNA]</scope>
    <source>
        <strain evidence="1 2">SMS3</strain>
        <plasmid evidence="2">Plasmid psms3-1</plasmid>
    </source>
</reference>
<sequence length="75" mass="7585">MTLRVFALGAMAVLSGCSATLSDCLRSPSALSTQGRDAVAELLPPGCRVVDTSSPGVAQLSCTDGRIGFVLNTGN</sequence>
<dbReference type="EMBL" id="CP022541">
    <property type="protein sequence ID" value="ASP23429.1"/>
    <property type="molecule type" value="Genomic_DNA"/>
</dbReference>
<dbReference type="Proteomes" id="UP000203589">
    <property type="component" value="Plasmid pSMS3-1"/>
</dbReference>
<proteinExistence type="predicted"/>